<keyword evidence="2" id="KW-1185">Reference proteome</keyword>
<dbReference type="AlphaFoldDB" id="A0AA39J6J0"/>
<proteinExistence type="predicted"/>
<sequence length="70" mass="8194">MTDYATQGKTHLFNVVDLHKYKSYQSLYTCLSHNASAAGMIILQDRYEIWNHKRCQWCTATRILRVETIG</sequence>
<dbReference type="EMBL" id="JAUEPT010000051">
    <property type="protein sequence ID" value="KAK0437065.1"/>
    <property type="molecule type" value="Genomic_DNA"/>
</dbReference>
<dbReference type="Proteomes" id="UP001175226">
    <property type="component" value="Unassembled WGS sequence"/>
</dbReference>
<name>A0AA39J6J0_9AGAR</name>
<organism evidence="1 2">
    <name type="scientific">Armillaria borealis</name>
    <dbReference type="NCBI Taxonomy" id="47425"/>
    <lineage>
        <taxon>Eukaryota</taxon>
        <taxon>Fungi</taxon>
        <taxon>Dikarya</taxon>
        <taxon>Basidiomycota</taxon>
        <taxon>Agaricomycotina</taxon>
        <taxon>Agaricomycetes</taxon>
        <taxon>Agaricomycetidae</taxon>
        <taxon>Agaricales</taxon>
        <taxon>Marasmiineae</taxon>
        <taxon>Physalacriaceae</taxon>
        <taxon>Armillaria</taxon>
    </lineage>
</organism>
<protein>
    <submittedName>
        <fullName evidence="1">Uncharacterized protein</fullName>
    </submittedName>
</protein>
<evidence type="ECO:0000313" key="2">
    <source>
        <dbReference type="Proteomes" id="UP001175226"/>
    </source>
</evidence>
<gene>
    <name evidence="1" type="ORF">EV421DRAFT_1715483</name>
</gene>
<accession>A0AA39J6J0</accession>
<reference evidence="1" key="1">
    <citation type="submission" date="2023-06" db="EMBL/GenBank/DDBJ databases">
        <authorList>
            <consortium name="Lawrence Berkeley National Laboratory"/>
            <person name="Ahrendt S."/>
            <person name="Sahu N."/>
            <person name="Indic B."/>
            <person name="Wong-Bajracharya J."/>
            <person name="Merenyi Z."/>
            <person name="Ke H.-M."/>
            <person name="Monk M."/>
            <person name="Kocsube S."/>
            <person name="Drula E."/>
            <person name="Lipzen A."/>
            <person name="Balint B."/>
            <person name="Henrissat B."/>
            <person name="Andreopoulos B."/>
            <person name="Martin F.M."/>
            <person name="Harder C.B."/>
            <person name="Rigling D."/>
            <person name="Ford K.L."/>
            <person name="Foster G.D."/>
            <person name="Pangilinan J."/>
            <person name="Papanicolaou A."/>
            <person name="Barry K."/>
            <person name="LaButti K."/>
            <person name="Viragh M."/>
            <person name="Koriabine M."/>
            <person name="Yan M."/>
            <person name="Riley R."/>
            <person name="Champramary S."/>
            <person name="Plett K.L."/>
            <person name="Tsai I.J."/>
            <person name="Slot J."/>
            <person name="Sipos G."/>
            <person name="Plett J."/>
            <person name="Nagy L.G."/>
            <person name="Grigoriev I.V."/>
        </authorList>
    </citation>
    <scope>NUCLEOTIDE SEQUENCE</scope>
    <source>
        <strain evidence="1">FPL87.14</strain>
    </source>
</reference>
<comment type="caution">
    <text evidence="1">The sequence shown here is derived from an EMBL/GenBank/DDBJ whole genome shotgun (WGS) entry which is preliminary data.</text>
</comment>
<evidence type="ECO:0000313" key="1">
    <source>
        <dbReference type="EMBL" id="KAK0437065.1"/>
    </source>
</evidence>